<organism evidence="6">
    <name type="scientific">Ursus maritimus</name>
    <name type="common">Polar bear</name>
    <name type="synonym">Thalarctos maritimus</name>
    <dbReference type="NCBI Taxonomy" id="29073"/>
    <lineage>
        <taxon>Eukaryota</taxon>
        <taxon>Metazoa</taxon>
        <taxon>Chordata</taxon>
        <taxon>Craniata</taxon>
        <taxon>Vertebrata</taxon>
        <taxon>Euteleostomi</taxon>
        <taxon>Mammalia</taxon>
        <taxon>Eutheria</taxon>
        <taxon>Laurasiatheria</taxon>
        <taxon>Carnivora</taxon>
        <taxon>Caniformia</taxon>
        <taxon>Ursidae</taxon>
        <taxon>Ursus</taxon>
    </lineage>
</organism>
<dbReference type="Pfam" id="PF00704">
    <property type="entry name" value="Glyco_hydro_18"/>
    <property type="match status" value="1"/>
</dbReference>
<dbReference type="PROSITE" id="PS51910">
    <property type="entry name" value="GH18_2"/>
    <property type="match status" value="1"/>
</dbReference>
<dbReference type="Gene3D" id="3.20.20.80">
    <property type="entry name" value="Glycosidases"/>
    <property type="match status" value="1"/>
</dbReference>
<evidence type="ECO:0000256" key="1">
    <source>
        <dbReference type="ARBA" id="ARBA00022801"/>
    </source>
</evidence>
<keyword evidence="2" id="KW-1015">Disulfide bond</keyword>
<dbReference type="InterPro" id="IPR001223">
    <property type="entry name" value="Glyco_hydro18_cat"/>
</dbReference>
<reference evidence="6" key="1">
    <citation type="submission" date="2019-03" db="UniProtKB">
        <authorList>
            <consortium name="Ensembl"/>
        </authorList>
    </citation>
    <scope>IDENTIFICATION</scope>
</reference>
<dbReference type="InterPro" id="IPR029070">
    <property type="entry name" value="Chitinase_insertion_sf"/>
</dbReference>
<dbReference type="SUPFAM" id="SSF54556">
    <property type="entry name" value="Chitinase insertion domain"/>
    <property type="match status" value="1"/>
</dbReference>
<proteinExistence type="inferred from homology"/>
<dbReference type="InterPro" id="IPR001579">
    <property type="entry name" value="Glyco_hydro_18_chit_AS"/>
</dbReference>
<dbReference type="SUPFAM" id="SSF51445">
    <property type="entry name" value="(Trans)glycosidases"/>
    <property type="match status" value="1"/>
</dbReference>
<dbReference type="AlphaFoldDB" id="A0A452TGE0"/>
<dbReference type="GO" id="GO:0008061">
    <property type="term" value="F:chitin binding"/>
    <property type="evidence" value="ECO:0007669"/>
    <property type="project" value="InterPro"/>
</dbReference>
<keyword evidence="1" id="KW-0378">Hydrolase</keyword>
<dbReference type="CDD" id="cd02872">
    <property type="entry name" value="GH18_chitolectin_chitotriosidase"/>
    <property type="match status" value="1"/>
</dbReference>
<dbReference type="GeneTree" id="ENSGT00940000161149"/>
<dbReference type="Gene3D" id="3.10.50.10">
    <property type="match status" value="1"/>
</dbReference>
<evidence type="ECO:0000256" key="4">
    <source>
        <dbReference type="RuleBase" id="RU004453"/>
    </source>
</evidence>
<dbReference type="GO" id="GO:0005615">
    <property type="term" value="C:extracellular space"/>
    <property type="evidence" value="ECO:0007669"/>
    <property type="project" value="Ensembl"/>
</dbReference>
<dbReference type="GO" id="GO:0008843">
    <property type="term" value="F:endochitinase activity"/>
    <property type="evidence" value="ECO:0007669"/>
    <property type="project" value="Ensembl"/>
</dbReference>
<dbReference type="FunFam" id="3.20.20.80:FF:000220">
    <property type="entry name" value="Chitotriosidase-1"/>
    <property type="match status" value="1"/>
</dbReference>
<gene>
    <name evidence="6" type="primary">CHIT1</name>
</gene>
<evidence type="ECO:0000259" key="5">
    <source>
        <dbReference type="PROSITE" id="PS51910"/>
    </source>
</evidence>
<dbReference type="PROSITE" id="PS01095">
    <property type="entry name" value="GH18_1"/>
    <property type="match status" value="1"/>
</dbReference>
<dbReference type="SMART" id="SM00636">
    <property type="entry name" value="Glyco_18"/>
    <property type="match status" value="1"/>
</dbReference>
<evidence type="ECO:0000313" key="6">
    <source>
        <dbReference type="Ensembl" id="ENSUMAP00000007077"/>
    </source>
</evidence>
<name>A0A452TGE0_URSMA</name>
<feature type="domain" description="GH18" evidence="5">
    <location>
        <begin position="30"/>
        <end position="366"/>
    </location>
</feature>
<dbReference type="InterPro" id="IPR017853">
    <property type="entry name" value="GH"/>
</dbReference>
<dbReference type="Ensembl" id="ENSUMAT00000008493.1">
    <property type="protein sequence ID" value="ENSUMAP00000007077.1"/>
    <property type="gene ID" value="ENSUMAG00000005499.1"/>
</dbReference>
<comment type="similarity">
    <text evidence="4">Belongs to the glycosyl hydrolase 18 family.</text>
</comment>
<dbReference type="GO" id="GO:0005975">
    <property type="term" value="P:carbohydrate metabolic process"/>
    <property type="evidence" value="ECO:0007669"/>
    <property type="project" value="InterPro"/>
</dbReference>
<evidence type="ECO:0000256" key="3">
    <source>
        <dbReference type="ARBA" id="ARBA00023295"/>
    </source>
</evidence>
<dbReference type="InterPro" id="IPR050314">
    <property type="entry name" value="Glycosyl_Hydrlase_18"/>
</dbReference>
<dbReference type="GO" id="GO:0006032">
    <property type="term" value="P:chitin catabolic process"/>
    <property type="evidence" value="ECO:0007669"/>
    <property type="project" value="Ensembl"/>
</dbReference>
<dbReference type="InterPro" id="IPR011583">
    <property type="entry name" value="Chitinase_II/V-like_cat"/>
</dbReference>
<evidence type="ECO:0000256" key="2">
    <source>
        <dbReference type="ARBA" id="ARBA00023157"/>
    </source>
</evidence>
<accession>A0A452TGE0</accession>
<sequence length="366" mass="40586">MARSVAWAGEWQTLMTAISFLGPSWSGSAAKLVCYFTNWAQYRQGAAHFSPKDVDPNLCTHLIYAFAGMNNHQLSPVEWDDSVLYREFNGLKKMNPKLKTLLAVGGWNFGTQKFTDMVATASNRQIFVNSALKFLRDYGFDGLDLDWEYPGSRGSPPPDKQRFTALVQDLANAFQQEAQTSGKERLLLSAAVPAGRKHIDAGYEVDKITQNLDFISLMAYDFHGSYERTTGHHSPLYKRQGESGAAAELNVDFAVQLWLQKGTPANKLILGMPTYGRSFTLASPSDTGVGAPATGPGSPGPFTREGGLLAYYEVCSWKGAAEHRLEDQKVPYAFQGNQWVGFDDVESFKIKAMLLLRQEDSRMTYA</sequence>
<keyword evidence="3" id="KW-0326">Glycosidase</keyword>
<dbReference type="FunFam" id="3.10.50.10:FF:000001">
    <property type="entry name" value="Chitinase 3-like 1"/>
    <property type="match status" value="1"/>
</dbReference>
<protein>
    <submittedName>
        <fullName evidence="6">Chitinase 1</fullName>
    </submittedName>
</protein>
<dbReference type="PANTHER" id="PTHR11177">
    <property type="entry name" value="CHITINASE"/>
    <property type="match status" value="1"/>
</dbReference>
<dbReference type="PANTHER" id="PTHR11177:SF248">
    <property type="entry name" value="CHITOTRIOSIDASE-1"/>
    <property type="match status" value="1"/>
</dbReference>
<dbReference type="OMA" id="NPMTYDF"/>